<organism evidence="2 3">
    <name type="scientific">Microbacterium galbinum</name>
    <dbReference type="NCBI Taxonomy" id="2851646"/>
    <lineage>
        <taxon>Bacteria</taxon>
        <taxon>Bacillati</taxon>
        <taxon>Actinomycetota</taxon>
        <taxon>Actinomycetes</taxon>
        <taxon>Micrococcales</taxon>
        <taxon>Microbacteriaceae</taxon>
        <taxon>Microbacterium</taxon>
    </lineage>
</organism>
<feature type="transmembrane region" description="Helical" evidence="1">
    <location>
        <begin position="102"/>
        <end position="119"/>
    </location>
</feature>
<keyword evidence="1" id="KW-0472">Membrane</keyword>
<dbReference type="EMBL" id="CP078077">
    <property type="protein sequence ID" value="UPL13703.1"/>
    <property type="molecule type" value="Genomic_DNA"/>
</dbReference>
<proteinExistence type="predicted"/>
<name>A0ABY4IQ90_9MICO</name>
<evidence type="ECO:0000313" key="2">
    <source>
        <dbReference type="EMBL" id="UPL13703.1"/>
    </source>
</evidence>
<feature type="transmembrane region" description="Helical" evidence="1">
    <location>
        <begin position="52"/>
        <end position="72"/>
    </location>
</feature>
<feature type="transmembrane region" description="Helical" evidence="1">
    <location>
        <begin position="20"/>
        <end position="46"/>
    </location>
</feature>
<dbReference type="RefSeq" id="WP_247956926.1">
    <property type="nucleotide sequence ID" value="NZ_CP078077.1"/>
</dbReference>
<evidence type="ECO:0000313" key="3">
    <source>
        <dbReference type="Proteomes" id="UP000831963"/>
    </source>
</evidence>
<keyword evidence="1" id="KW-1133">Transmembrane helix</keyword>
<evidence type="ECO:0000256" key="1">
    <source>
        <dbReference type="SAM" id="Phobius"/>
    </source>
</evidence>
<keyword evidence="1" id="KW-0812">Transmembrane</keyword>
<gene>
    <name evidence="2" type="ORF">KV396_04135</name>
</gene>
<sequence>MTEPTPFLRRPVPDEMPQSVVLAGLIGGIIAAIWAVLAIMLIPFAVMIGSFVALWALACAGACALNFAALWGYAGRRELVRWSAIAQAAVFIPVMWILSADFSPFAIGLLALHALLLLLPPARRWFRGGALPSP</sequence>
<protein>
    <submittedName>
        <fullName evidence="2">Uncharacterized protein</fullName>
    </submittedName>
</protein>
<feature type="transmembrane region" description="Helical" evidence="1">
    <location>
        <begin position="79"/>
        <end position="96"/>
    </location>
</feature>
<dbReference type="Proteomes" id="UP000831963">
    <property type="component" value="Chromosome"/>
</dbReference>
<reference evidence="2 3" key="1">
    <citation type="submission" date="2021-06" db="EMBL/GenBank/DDBJ databases">
        <title>Genome-based taxonomic framework of Microbacterium strains isolated from marine environment, the description of four new species and reclassification of four preexisting species.</title>
        <authorList>
            <person name="Lee S.D."/>
            <person name="Kim S.-M."/>
            <person name="Byeon Y.-S."/>
            <person name="Yang H.L."/>
            <person name="Kim I.S."/>
        </authorList>
    </citation>
    <scope>NUCLEOTIDE SEQUENCE [LARGE SCALE GENOMIC DNA]</scope>
    <source>
        <strain evidence="2 3">SSW1-36</strain>
    </source>
</reference>
<accession>A0ABY4IQ90</accession>
<keyword evidence="3" id="KW-1185">Reference proteome</keyword>